<dbReference type="InterPro" id="IPR044593">
    <property type="entry name" value="FLZ8/MARD1"/>
</dbReference>
<dbReference type="Pfam" id="PF04570">
    <property type="entry name" value="zf-FLZ"/>
    <property type="match status" value="1"/>
</dbReference>
<dbReference type="PANTHER" id="PTHR46443:SF3">
    <property type="entry name" value="PROTEIN MARD1"/>
    <property type="match status" value="1"/>
</dbReference>
<dbReference type="InterPro" id="IPR007650">
    <property type="entry name" value="Zf-FLZ_dom"/>
</dbReference>
<gene>
    <name evidence="6" type="ORF">C2S53_001515</name>
</gene>
<dbReference type="Proteomes" id="UP001190926">
    <property type="component" value="Unassembled WGS sequence"/>
</dbReference>
<comment type="caution">
    <text evidence="6">The sequence shown here is derived from an EMBL/GenBank/DDBJ whole genome shotgun (WGS) entry which is preliminary data.</text>
</comment>
<keyword evidence="2" id="KW-0479">Metal-binding</keyword>
<evidence type="ECO:0000256" key="1">
    <source>
        <dbReference type="ARBA" id="ARBA00009374"/>
    </source>
</evidence>
<evidence type="ECO:0000256" key="4">
    <source>
        <dbReference type="PROSITE-ProRule" id="PRU01131"/>
    </source>
</evidence>
<name>A0AAD4J2P4_PERFH</name>
<evidence type="ECO:0000259" key="5">
    <source>
        <dbReference type="PROSITE" id="PS51795"/>
    </source>
</evidence>
<dbReference type="GO" id="GO:0008270">
    <property type="term" value="F:zinc ion binding"/>
    <property type="evidence" value="ECO:0007669"/>
    <property type="project" value="UniProtKB-KW"/>
</dbReference>
<reference evidence="6 7" key="1">
    <citation type="journal article" date="2021" name="Nat. Commun.">
        <title>Incipient diploidization of the medicinal plant Perilla within 10,000 years.</title>
        <authorList>
            <person name="Zhang Y."/>
            <person name="Shen Q."/>
            <person name="Leng L."/>
            <person name="Zhang D."/>
            <person name="Chen S."/>
            <person name="Shi Y."/>
            <person name="Ning Z."/>
            <person name="Chen S."/>
        </authorList>
    </citation>
    <scope>NUCLEOTIDE SEQUENCE [LARGE SCALE GENOMIC DNA]</scope>
    <source>
        <strain evidence="7">cv. PC099</strain>
    </source>
</reference>
<feature type="zinc finger region" description="FLZ-type" evidence="4">
    <location>
        <begin position="240"/>
        <end position="284"/>
    </location>
</feature>
<keyword evidence="3" id="KW-0863">Zinc-finger</keyword>
<keyword evidence="3" id="KW-0862">Zinc</keyword>
<dbReference type="AlphaFoldDB" id="A0AAD4J2P4"/>
<evidence type="ECO:0000313" key="6">
    <source>
        <dbReference type="EMBL" id="KAH6826078.1"/>
    </source>
</evidence>
<dbReference type="PROSITE" id="PS51795">
    <property type="entry name" value="ZF_FLZ"/>
    <property type="match status" value="1"/>
</dbReference>
<evidence type="ECO:0000256" key="2">
    <source>
        <dbReference type="ARBA" id="ARBA00022723"/>
    </source>
</evidence>
<evidence type="ECO:0000256" key="3">
    <source>
        <dbReference type="ARBA" id="ARBA00022771"/>
    </source>
</evidence>
<dbReference type="EMBL" id="SDAM02000167">
    <property type="protein sequence ID" value="KAH6826078.1"/>
    <property type="molecule type" value="Genomic_DNA"/>
</dbReference>
<feature type="domain" description="FLZ-type" evidence="5">
    <location>
        <begin position="240"/>
        <end position="284"/>
    </location>
</feature>
<comment type="similarity">
    <text evidence="1">Belongs to the FLZ family.</text>
</comment>
<dbReference type="PANTHER" id="PTHR46443">
    <property type="entry name" value="FCS-LIKE ZINC FINGER 8"/>
    <property type="match status" value="1"/>
</dbReference>
<sequence length="288" mass="31990">MLRNRSRAVTSKQAVMSDQTSFVSPTNNSCSPISSFLNSPRFFNGFLSKKVFDAETMSPTSILDSKNSTNFLNPFGCDKTLSKPRTPSPDTNKTETEAIGLAIIDEKFDQNDCKFSKAINRAALFGSKLKVKIPELNNSSISPVESPKSPADFGIKTRSSQLLSPFGSSPARQLSLKEMEMSEDYTCVITHGPNPKTTHIYDDCIVESCCLDDDDDMKRDSSFEGIVCNPEIEIEIESTNFLSFCHACKAVLGQDKDIYMYRGEKAFCSQECRCQEMIFEGMADNRGL</sequence>
<organism evidence="6 7">
    <name type="scientific">Perilla frutescens var. hirtella</name>
    <name type="common">Perilla citriodora</name>
    <name type="synonym">Perilla setoyensis</name>
    <dbReference type="NCBI Taxonomy" id="608512"/>
    <lineage>
        <taxon>Eukaryota</taxon>
        <taxon>Viridiplantae</taxon>
        <taxon>Streptophyta</taxon>
        <taxon>Embryophyta</taxon>
        <taxon>Tracheophyta</taxon>
        <taxon>Spermatophyta</taxon>
        <taxon>Magnoliopsida</taxon>
        <taxon>eudicotyledons</taxon>
        <taxon>Gunneridae</taxon>
        <taxon>Pentapetalae</taxon>
        <taxon>asterids</taxon>
        <taxon>lamiids</taxon>
        <taxon>Lamiales</taxon>
        <taxon>Lamiaceae</taxon>
        <taxon>Nepetoideae</taxon>
        <taxon>Elsholtzieae</taxon>
        <taxon>Perilla</taxon>
    </lineage>
</organism>
<keyword evidence="7" id="KW-1185">Reference proteome</keyword>
<protein>
    <recommendedName>
        <fullName evidence="5">FLZ-type domain-containing protein</fullName>
    </recommendedName>
</protein>
<evidence type="ECO:0000313" key="7">
    <source>
        <dbReference type="Proteomes" id="UP001190926"/>
    </source>
</evidence>
<proteinExistence type="inferred from homology"/>
<accession>A0AAD4J2P4</accession>